<dbReference type="PANTHER" id="PTHR43401">
    <property type="entry name" value="L-THREONINE 3-DEHYDROGENASE"/>
    <property type="match status" value="1"/>
</dbReference>
<organism evidence="3 4">
    <name type="scientific">Corynebacterium casei LMG S-19264</name>
    <dbReference type="NCBI Taxonomy" id="1285583"/>
    <lineage>
        <taxon>Bacteria</taxon>
        <taxon>Bacillati</taxon>
        <taxon>Actinomycetota</taxon>
        <taxon>Actinomycetes</taxon>
        <taxon>Mycobacteriales</taxon>
        <taxon>Corynebacteriaceae</taxon>
        <taxon>Corynebacterium</taxon>
    </lineage>
</organism>
<evidence type="ECO:0000256" key="2">
    <source>
        <dbReference type="ARBA" id="ARBA00023002"/>
    </source>
</evidence>
<keyword evidence="4" id="KW-1185">Reference proteome</keyword>
<dbReference type="GeneID" id="82876948"/>
<evidence type="ECO:0000313" key="3">
    <source>
        <dbReference type="EMBL" id="AHI19347.1"/>
    </source>
</evidence>
<dbReference type="Proteomes" id="UP000019226">
    <property type="component" value="Chromosome"/>
</dbReference>
<gene>
    <name evidence="3" type="ORF">CCASEI_03845</name>
</gene>
<dbReference type="EMBL" id="CP004350">
    <property type="protein sequence ID" value="AHI19347.1"/>
    <property type="molecule type" value="Genomic_DNA"/>
</dbReference>
<keyword evidence="2" id="KW-0560">Oxidoreductase</keyword>
<evidence type="ECO:0000256" key="1">
    <source>
        <dbReference type="ARBA" id="ARBA00001947"/>
    </source>
</evidence>
<name>A0ABN4CEA1_9CORY</name>
<dbReference type="PANTHER" id="PTHR43401:SF2">
    <property type="entry name" value="L-THREONINE 3-DEHYDROGENASE"/>
    <property type="match status" value="1"/>
</dbReference>
<dbReference type="SUPFAM" id="SSF51735">
    <property type="entry name" value="NAD(P)-binding Rossmann-fold domains"/>
    <property type="match status" value="1"/>
</dbReference>
<proteinExistence type="predicted"/>
<sequence>MSGAFATPFVLRSKEPVAKLPKALSDSVASVASYAGATVMAAVEAGGDLTGKRVLVVGMGMQGMITCDVAAQAGAKAVYASDPSSERRAWAKAIGGVTASVHLKVQSLGAASMTSSASYELIPVSWSLSIHSILVSVL</sequence>
<accession>A0ABN4CEA1</accession>
<dbReference type="InterPro" id="IPR050129">
    <property type="entry name" value="Zn_alcohol_dh"/>
</dbReference>
<dbReference type="Gene3D" id="3.40.50.720">
    <property type="entry name" value="NAD(P)-binding Rossmann-like Domain"/>
    <property type="match status" value="1"/>
</dbReference>
<dbReference type="RefSeq" id="WP_025387179.1">
    <property type="nucleotide sequence ID" value="NZ_CP004350.1"/>
</dbReference>
<dbReference type="Gene3D" id="3.90.180.10">
    <property type="entry name" value="Medium-chain alcohol dehydrogenases, catalytic domain"/>
    <property type="match status" value="1"/>
</dbReference>
<evidence type="ECO:0000313" key="4">
    <source>
        <dbReference type="Proteomes" id="UP000019226"/>
    </source>
</evidence>
<comment type="cofactor">
    <cofactor evidence="1">
        <name>Zn(2+)</name>
        <dbReference type="ChEBI" id="CHEBI:29105"/>
    </cofactor>
</comment>
<dbReference type="InterPro" id="IPR036291">
    <property type="entry name" value="NAD(P)-bd_dom_sf"/>
</dbReference>
<protein>
    <submittedName>
        <fullName evidence="3">Uncharacterized protein</fullName>
    </submittedName>
</protein>
<reference evidence="4" key="1">
    <citation type="submission" date="2013-02" db="EMBL/GenBank/DDBJ databases">
        <title>The complete genome sequence of Corynebacterium casei LMG S-19264 (=DSM 44701).</title>
        <authorList>
            <person name="Ruckert C."/>
            <person name="Albersmeier A."/>
            <person name="Kalinowski J."/>
        </authorList>
    </citation>
    <scope>NUCLEOTIDE SEQUENCE [LARGE SCALE GENOMIC DNA]</scope>
    <source>
        <strain evidence="4">LMG S-19264</strain>
    </source>
</reference>